<dbReference type="PROSITE" id="PS00867">
    <property type="entry name" value="CPSASE_2"/>
    <property type="match status" value="1"/>
</dbReference>
<dbReference type="RefSeq" id="WP_011838444.1">
    <property type="nucleotide sequence ID" value="NC_009033.1"/>
</dbReference>
<reference evidence="8" key="1">
    <citation type="journal article" date="2009" name="BMC Genomics">
        <title>The complete genome sequence of Staphylothermus marinus reveals differences in sulfur metabolism among heterotrophic Crenarchaeota.</title>
        <authorList>
            <person name="Anderson I.J."/>
            <person name="Dharmarajan L."/>
            <person name="Rodriguez J."/>
            <person name="Hooper S."/>
            <person name="Porat I."/>
            <person name="Ulrich L.E."/>
            <person name="Elkins J.G."/>
            <person name="Mavromatis K."/>
            <person name="Sun H."/>
            <person name="Land M."/>
            <person name="Lapidus A."/>
            <person name="Lucas S."/>
            <person name="Barry K."/>
            <person name="Huber H."/>
            <person name="Zhulin I.B."/>
            <person name="Whitman W.B."/>
            <person name="Mukhopadhyay B."/>
            <person name="Woese C."/>
            <person name="Bristow J."/>
            <person name="Kyrpides N."/>
        </authorList>
    </citation>
    <scope>NUCLEOTIDE SEQUENCE [LARGE SCALE GENOMIC DNA]</scope>
    <source>
        <strain evidence="8">ATCC 43588 / DSM 3639 / JCM 9404 / F1</strain>
    </source>
</reference>
<name>A3DKU3_STAMF</name>
<sequence>MTLRILIANRGEIAVRIARSVKELGFIPLGIYTVEDKRSLHRKYMAEDIEVPSYLDIDEIVNAAIELGADAVHPGYGFLSENPLFSKRIIKKGFIFIGPPPEIMELAGDKVRAKEMAAKAGVPTLPWMIVDDPKEVLEFGREHGFPVILKAAGGGGGMGIRIVERKEDVERLFEQARKEAENAFKDPRLYVEPYIENPKHIEVQILGDGDNYVHLYERDCSIQRRHQKIVEEAPSPVLNNNLRKTITEDAVKLASHIKYINAGTVEMLFDMKTKKHYFMEINARLQVEHPVTEMITGIDIVKQQIIIATEGTLSLKQHRISRRGHSIEARINAENPITLMPSPGTIGTYHEPSGPGVRVDSGVTSRSYVSTEYNPLISKLIVWGTSRIEAIRRMKRALNEYIITGIQTNIPLLKAIINHSIFIKGTHTTKFLETYWKDIKEFIRKKELLHMIILLALVAKGDSRIRSQLVSGSRFAAYINGVEHTRVESIKRRAWLYWAMLKGRVSRKRGRRKK</sequence>
<dbReference type="InterPro" id="IPR051602">
    <property type="entry name" value="ACC_Biotin_Carboxylase"/>
</dbReference>
<keyword evidence="7" id="KW-0670">Pyruvate</keyword>
<dbReference type="SUPFAM" id="SSF56059">
    <property type="entry name" value="Glutathione synthetase ATP-binding domain-like"/>
    <property type="match status" value="1"/>
</dbReference>
<evidence type="ECO:0000256" key="2">
    <source>
        <dbReference type="ARBA" id="ARBA00022741"/>
    </source>
</evidence>
<evidence type="ECO:0000313" key="8">
    <source>
        <dbReference type="Proteomes" id="UP000000254"/>
    </source>
</evidence>
<dbReference type="PROSITE" id="PS50975">
    <property type="entry name" value="ATP_GRASP"/>
    <property type="match status" value="1"/>
</dbReference>
<dbReference type="InterPro" id="IPR005479">
    <property type="entry name" value="CPAse_ATP-bd"/>
</dbReference>
<dbReference type="InterPro" id="IPR016185">
    <property type="entry name" value="PreATP-grasp_dom_sf"/>
</dbReference>
<dbReference type="GO" id="GO:0005524">
    <property type="term" value="F:ATP binding"/>
    <property type="evidence" value="ECO:0007669"/>
    <property type="project" value="UniProtKB-UniRule"/>
</dbReference>
<dbReference type="Pfam" id="PF00289">
    <property type="entry name" value="Biotin_carb_N"/>
    <property type="match status" value="1"/>
</dbReference>
<dbReference type="STRING" id="399550.Smar_0140"/>
<dbReference type="SUPFAM" id="SSF51246">
    <property type="entry name" value="Rudiment single hybrid motif"/>
    <property type="match status" value="1"/>
</dbReference>
<dbReference type="SMART" id="SM00878">
    <property type="entry name" value="Biotin_carb_C"/>
    <property type="match status" value="1"/>
</dbReference>
<evidence type="ECO:0000259" key="6">
    <source>
        <dbReference type="PROSITE" id="PS50979"/>
    </source>
</evidence>
<dbReference type="Proteomes" id="UP000000254">
    <property type="component" value="Chromosome"/>
</dbReference>
<dbReference type="PROSITE" id="PS00866">
    <property type="entry name" value="CPSASE_1"/>
    <property type="match status" value="1"/>
</dbReference>
<dbReference type="PANTHER" id="PTHR48095">
    <property type="entry name" value="PYRUVATE CARBOXYLASE SUBUNIT A"/>
    <property type="match status" value="1"/>
</dbReference>
<dbReference type="InterPro" id="IPR011761">
    <property type="entry name" value="ATP-grasp"/>
</dbReference>
<dbReference type="InterPro" id="IPR011054">
    <property type="entry name" value="Rudment_hybrid_motif"/>
</dbReference>
<dbReference type="FunFam" id="3.30.1490.20:FF:000003">
    <property type="entry name" value="acetyl-CoA carboxylase isoform X1"/>
    <property type="match status" value="1"/>
</dbReference>
<dbReference type="OrthoDB" id="33241at2157"/>
<proteinExistence type="predicted"/>
<dbReference type="GO" id="GO:0004736">
    <property type="term" value="F:pyruvate carboxylase activity"/>
    <property type="evidence" value="ECO:0007669"/>
    <property type="project" value="UniProtKB-EC"/>
</dbReference>
<evidence type="ECO:0000256" key="3">
    <source>
        <dbReference type="ARBA" id="ARBA00022840"/>
    </source>
</evidence>
<evidence type="ECO:0000256" key="4">
    <source>
        <dbReference type="PROSITE-ProRule" id="PRU00409"/>
    </source>
</evidence>
<dbReference type="Gene3D" id="3.30.470.20">
    <property type="entry name" value="ATP-grasp fold, B domain"/>
    <property type="match status" value="1"/>
</dbReference>
<accession>A3DKU3</accession>
<evidence type="ECO:0000256" key="1">
    <source>
        <dbReference type="ARBA" id="ARBA00022598"/>
    </source>
</evidence>
<dbReference type="GeneID" id="4907186"/>
<dbReference type="SMART" id="SM01209">
    <property type="entry name" value="GARS_A"/>
    <property type="match status" value="1"/>
</dbReference>
<organism evidence="7 8">
    <name type="scientific">Staphylothermus marinus (strain ATCC 43588 / DSM 3639 / JCM 9404 / F1)</name>
    <dbReference type="NCBI Taxonomy" id="399550"/>
    <lineage>
        <taxon>Archaea</taxon>
        <taxon>Thermoproteota</taxon>
        <taxon>Thermoprotei</taxon>
        <taxon>Desulfurococcales</taxon>
        <taxon>Desulfurococcaceae</taxon>
        <taxon>Staphylothermus</taxon>
    </lineage>
</organism>
<dbReference type="InterPro" id="IPR011764">
    <property type="entry name" value="Biotin_carboxylation_dom"/>
</dbReference>
<reference evidence="7 8" key="2">
    <citation type="journal article" date="2009" name="Stand. Genomic Sci.">
        <title>Complete genome sequence of Staphylothermus marinus Stetter and Fiala 1986 type strain F1.</title>
        <authorList>
            <person name="Anderson I.J."/>
            <person name="Sun H."/>
            <person name="Lapidus A."/>
            <person name="Copeland A."/>
            <person name="Glavina Del Rio T."/>
            <person name="Tice H."/>
            <person name="Dalin E."/>
            <person name="Lucas S."/>
            <person name="Barry K."/>
            <person name="Land M."/>
            <person name="Richardson P."/>
            <person name="Huber H."/>
            <person name="Kyrpides N.C."/>
        </authorList>
    </citation>
    <scope>NUCLEOTIDE SEQUENCE [LARGE SCALE GENOMIC DNA]</scope>
    <source>
        <strain evidence="8">ATCC 43588 / DSM 3639 / JCM 9404 / F1</strain>
    </source>
</reference>
<dbReference type="HOGENOM" id="CLU_000395_3_2_2"/>
<dbReference type="PROSITE" id="PS50979">
    <property type="entry name" value="BC"/>
    <property type="match status" value="1"/>
</dbReference>
<feature type="domain" description="ATP-grasp" evidence="5">
    <location>
        <begin position="114"/>
        <end position="309"/>
    </location>
</feature>
<dbReference type="AlphaFoldDB" id="A3DKU3"/>
<dbReference type="InterPro" id="IPR005482">
    <property type="entry name" value="Biotin_COase_C"/>
</dbReference>
<dbReference type="KEGG" id="smr:Smar_0140"/>
<dbReference type="EC" id="6.4.1.1" evidence="7"/>
<keyword evidence="8" id="KW-1185">Reference proteome</keyword>
<dbReference type="GO" id="GO:0046872">
    <property type="term" value="F:metal ion binding"/>
    <property type="evidence" value="ECO:0007669"/>
    <property type="project" value="InterPro"/>
</dbReference>
<dbReference type="Pfam" id="PF02785">
    <property type="entry name" value="Biotin_carb_C"/>
    <property type="match status" value="1"/>
</dbReference>
<keyword evidence="1 7" id="KW-0436">Ligase</keyword>
<dbReference type="InterPro" id="IPR005481">
    <property type="entry name" value="BC-like_N"/>
</dbReference>
<keyword evidence="2 4" id="KW-0547">Nucleotide-binding</keyword>
<evidence type="ECO:0000259" key="5">
    <source>
        <dbReference type="PROSITE" id="PS50975"/>
    </source>
</evidence>
<dbReference type="Pfam" id="PF02786">
    <property type="entry name" value="CPSase_L_D2"/>
    <property type="match status" value="1"/>
</dbReference>
<keyword evidence="3 4" id="KW-0067">ATP-binding</keyword>
<dbReference type="PANTHER" id="PTHR48095:SF4">
    <property type="entry name" value="BIOTIN CARBOXYL CARRIER PROTEIN OF ACETYL-COA CARBOXYLASE"/>
    <property type="match status" value="1"/>
</dbReference>
<dbReference type="EMBL" id="CP000575">
    <property type="protein sequence ID" value="ABN69253.1"/>
    <property type="molecule type" value="Genomic_DNA"/>
</dbReference>
<dbReference type="SUPFAM" id="SSF52440">
    <property type="entry name" value="PreATP-grasp domain"/>
    <property type="match status" value="1"/>
</dbReference>
<evidence type="ECO:0000313" key="7">
    <source>
        <dbReference type="EMBL" id="ABN69253.1"/>
    </source>
</evidence>
<gene>
    <name evidence="7" type="ordered locus">Smar_0140</name>
</gene>
<protein>
    <submittedName>
        <fullName evidence="7">Pyruvate carboxylase subunit A</fullName>
        <ecNumber evidence="7">6.4.1.1</ecNumber>
    </submittedName>
</protein>
<feature type="domain" description="Biotin carboxylation" evidence="6">
    <location>
        <begin position="1"/>
        <end position="437"/>
    </location>
</feature>
<dbReference type="eggNOG" id="arCOG01590">
    <property type="taxonomic scope" value="Archaea"/>
</dbReference>